<feature type="transmembrane region" description="Helical" evidence="5">
    <location>
        <begin position="169"/>
        <end position="188"/>
    </location>
</feature>
<dbReference type="Proteomes" id="UP000292935">
    <property type="component" value="Unassembled WGS sequence"/>
</dbReference>
<dbReference type="Gene3D" id="1.20.1250.20">
    <property type="entry name" value="MFS general substrate transporter like domains"/>
    <property type="match status" value="1"/>
</dbReference>
<dbReference type="Pfam" id="PF07690">
    <property type="entry name" value="MFS_1"/>
    <property type="match status" value="1"/>
</dbReference>
<dbReference type="InterPro" id="IPR011701">
    <property type="entry name" value="MFS"/>
</dbReference>
<accession>A0A4Q2JQH5</accession>
<evidence type="ECO:0000259" key="6">
    <source>
        <dbReference type="PROSITE" id="PS50850"/>
    </source>
</evidence>
<feature type="transmembrane region" description="Helical" evidence="5">
    <location>
        <begin position="81"/>
        <end position="100"/>
    </location>
</feature>
<feature type="transmembrane region" description="Helical" evidence="5">
    <location>
        <begin position="297"/>
        <end position="320"/>
    </location>
</feature>
<dbReference type="PANTHER" id="PTHR23531">
    <property type="entry name" value="QUINOLENE RESISTANCE PROTEIN NORA"/>
    <property type="match status" value="1"/>
</dbReference>
<reference evidence="7 8" key="1">
    <citation type="submission" date="2019-01" db="EMBL/GenBank/DDBJ databases">
        <authorList>
            <person name="Li J."/>
        </authorList>
    </citation>
    <scope>NUCLEOTIDE SEQUENCE [LARGE SCALE GENOMIC DNA]</scope>
    <source>
        <strain evidence="7 8">CCUG 35506</strain>
    </source>
</reference>
<feature type="transmembrane region" description="Helical" evidence="5">
    <location>
        <begin position="49"/>
        <end position="69"/>
    </location>
</feature>
<feature type="transmembrane region" description="Helical" evidence="5">
    <location>
        <begin position="332"/>
        <end position="352"/>
    </location>
</feature>
<dbReference type="AlphaFoldDB" id="A0A4Q2JQH5"/>
<comment type="subcellular location">
    <subcellularLocation>
        <location evidence="1">Cell membrane</location>
        <topology evidence="1">Multi-pass membrane protein</topology>
    </subcellularLocation>
</comment>
<comment type="caution">
    <text evidence="7">The sequence shown here is derived from an EMBL/GenBank/DDBJ whole genome shotgun (WGS) entry which is preliminary data.</text>
</comment>
<dbReference type="EMBL" id="SDPO01000001">
    <property type="protein sequence ID" value="RXZ50535.1"/>
    <property type="molecule type" value="Genomic_DNA"/>
</dbReference>
<sequence length="395" mass="38874">MTGPPAAQRLFSPAFIALGVAELAYFTAVGVSIYALPLTVTGPIGGDEAMAGLAFGAFALSALVLRPVAGRLTDTLGRRPLLLGGALTAALSLALLATAGDLVTIIALRLLAGVAEAAFFVAGFAALADLAPPARMGEALSYNSLGLYLGIALGPPLGEVLVGVSGFGLAWIGAAALAVVAAGLSLLVGETREGPPPAKADRRIIHRPAVPISLGFLASLVPIGGFLTFAALQAEAVGSVAASAPLLVYGGVVVVCRIVFARLPDRVPPLALGAAALVTIGIGLALIAAWASPIGLVLGTGVAAIGVAFSTPAFFGAIFATASPSQRGVASGTASAAIDLGLGLGPIVLGLVAHAAGIPWAFVVGAAVAAMGALWTLVLLRRTGASARSQANLPT</sequence>
<keyword evidence="8" id="KW-1185">Reference proteome</keyword>
<dbReference type="InterPro" id="IPR020846">
    <property type="entry name" value="MFS_dom"/>
</dbReference>
<dbReference type="SUPFAM" id="SSF103473">
    <property type="entry name" value="MFS general substrate transporter"/>
    <property type="match status" value="1"/>
</dbReference>
<dbReference type="GO" id="GO:0005886">
    <property type="term" value="C:plasma membrane"/>
    <property type="evidence" value="ECO:0007669"/>
    <property type="project" value="UniProtKB-SubCell"/>
</dbReference>
<feature type="transmembrane region" description="Helical" evidence="5">
    <location>
        <begin position="358"/>
        <end position="380"/>
    </location>
</feature>
<dbReference type="GO" id="GO:0022857">
    <property type="term" value="F:transmembrane transporter activity"/>
    <property type="evidence" value="ECO:0007669"/>
    <property type="project" value="InterPro"/>
</dbReference>
<feature type="transmembrane region" description="Helical" evidence="5">
    <location>
        <begin position="209"/>
        <end position="232"/>
    </location>
</feature>
<evidence type="ECO:0000256" key="5">
    <source>
        <dbReference type="SAM" id="Phobius"/>
    </source>
</evidence>
<dbReference type="InterPro" id="IPR052714">
    <property type="entry name" value="MFS_Exporter"/>
</dbReference>
<dbReference type="InterPro" id="IPR036259">
    <property type="entry name" value="MFS_trans_sf"/>
</dbReference>
<proteinExistence type="predicted"/>
<evidence type="ECO:0000313" key="8">
    <source>
        <dbReference type="Proteomes" id="UP000292935"/>
    </source>
</evidence>
<feature type="transmembrane region" description="Helical" evidence="5">
    <location>
        <begin position="238"/>
        <end position="260"/>
    </location>
</feature>
<feature type="domain" description="Major facilitator superfamily (MFS) profile" evidence="6">
    <location>
        <begin position="14"/>
        <end position="384"/>
    </location>
</feature>
<dbReference type="PROSITE" id="PS50850">
    <property type="entry name" value="MFS"/>
    <property type="match status" value="1"/>
</dbReference>
<feature type="transmembrane region" description="Helical" evidence="5">
    <location>
        <begin position="106"/>
        <end position="127"/>
    </location>
</feature>
<evidence type="ECO:0000256" key="4">
    <source>
        <dbReference type="ARBA" id="ARBA00023136"/>
    </source>
</evidence>
<feature type="transmembrane region" description="Helical" evidence="5">
    <location>
        <begin position="12"/>
        <end position="37"/>
    </location>
</feature>
<dbReference type="RefSeq" id="WP_129230346.1">
    <property type="nucleotide sequence ID" value="NZ_SDPO01000001.1"/>
</dbReference>
<protein>
    <submittedName>
        <fullName evidence="7">MFS transporter</fullName>
    </submittedName>
</protein>
<evidence type="ECO:0000256" key="2">
    <source>
        <dbReference type="ARBA" id="ARBA00022692"/>
    </source>
</evidence>
<evidence type="ECO:0000256" key="1">
    <source>
        <dbReference type="ARBA" id="ARBA00004651"/>
    </source>
</evidence>
<evidence type="ECO:0000313" key="7">
    <source>
        <dbReference type="EMBL" id="RXZ50535.1"/>
    </source>
</evidence>
<dbReference type="OrthoDB" id="5242299at2"/>
<evidence type="ECO:0000256" key="3">
    <source>
        <dbReference type="ARBA" id="ARBA00022989"/>
    </source>
</evidence>
<keyword evidence="4 5" id="KW-0472">Membrane</keyword>
<feature type="transmembrane region" description="Helical" evidence="5">
    <location>
        <begin position="272"/>
        <end position="291"/>
    </location>
</feature>
<organism evidence="7 8">
    <name type="scientific">Agromyces fucosus</name>
    <dbReference type="NCBI Taxonomy" id="41985"/>
    <lineage>
        <taxon>Bacteria</taxon>
        <taxon>Bacillati</taxon>
        <taxon>Actinomycetota</taxon>
        <taxon>Actinomycetes</taxon>
        <taxon>Micrococcales</taxon>
        <taxon>Microbacteriaceae</taxon>
        <taxon>Agromyces</taxon>
    </lineage>
</organism>
<gene>
    <name evidence="7" type="ORF">ESP57_01610</name>
</gene>
<feature type="transmembrane region" description="Helical" evidence="5">
    <location>
        <begin position="139"/>
        <end position="157"/>
    </location>
</feature>
<name>A0A4Q2JQH5_9MICO</name>
<keyword evidence="2 5" id="KW-0812">Transmembrane</keyword>
<dbReference type="PANTHER" id="PTHR23531:SF1">
    <property type="entry name" value="QUINOLENE RESISTANCE PROTEIN NORA"/>
    <property type="match status" value="1"/>
</dbReference>
<keyword evidence="3 5" id="KW-1133">Transmembrane helix</keyword>